<evidence type="ECO:0000313" key="4">
    <source>
        <dbReference type="Proteomes" id="UP000505377"/>
    </source>
</evidence>
<keyword evidence="4" id="KW-1185">Reference proteome</keyword>
<protein>
    <recommendedName>
        <fullName evidence="2">DUF6919 domain-containing protein</fullName>
    </recommendedName>
</protein>
<reference evidence="3 4" key="1">
    <citation type="submission" date="2020-05" db="EMBL/GenBank/DDBJ databases">
        <authorList>
            <person name="Mo P."/>
        </authorList>
    </citation>
    <scope>NUCLEOTIDE SEQUENCE [LARGE SCALE GENOMIC DNA]</scope>
    <source>
        <strain evidence="3 4">Gen01</strain>
    </source>
</reference>
<dbReference type="Pfam" id="PF21897">
    <property type="entry name" value="DUF6919"/>
    <property type="match status" value="1"/>
</dbReference>
<evidence type="ECO:0000259" key="2">
    <source>
        <dbReference type="Pfam" id="PF21897"/>
    </source>
</evidence>
<evidence type="ECO:0000256" key="1">
    <source>
        <dbReference type="SAM" id="MobiDB-lite"/>
    </source>
</evidence>
<feature type="compositionally biased region" description="Pro residues" evidence="1">
    <location>
        <begin position="203"/>
        <end position="213"/>
    </location>
</feature>
<dbReference type="AlphaFoldDB" id="A0A6M6JFB0"/>
<dbReference type="InterPro" id="IPR054212">
    <property type="entry name" value="DUF6919"/>
</dbReference>
<dbReference type="EMBL" id="CP053564">
    <property type="protein sequence ID" value="QJY46634.1"/>
    <property type="molecule type" value="Genomic_DNA"/>
</dbReference>
<evidence type="ECO:0000313" key="3">
    <source>
        <dbReference type="EMBL" id="QJY46634.1"/>
    </source>
</evidence>
<feature type="compositionally biased region" description="Low complexity" evidence="1">
    <location>
        <begin position="214"/>
        <end position="227"/>
    </location>
</feature>
<name>A0A6M6JFB0_9PSEU</name>
<feature type="domain" description="DUF6919" evidence="2">
    <location>
        <begin position="17"/>
        <end position="196"/>
    </location>
</feature>
<dbReference type="KEGG" id="pbro:HOP40_13080"/>
<organism evidence="3 4">
    <name type="scientific">Pseudonocardia broussonetiae</name>
    <dbReference type="NCBI Taxonomy" id="2736640"/>
    <lineage>
        <taxon>Bacteria</taxon>
        <taxon>Bacillati</taxon>
        <taxon>Actinomycetota</taxon>
        <taxon>Actinomycetes</taxon>
        <taxon>Pseudonocardiales</taxon>
        <taxon>Pseudonocardiaceae</taxon>
        <taxon>Pseudonocardia</taxon>
    </lineage>
</organism>
<dbReference type="RefSeq" id="WP_172158175.1">
    <property type="nucleotide sequence ID" value="NZ_CP053564.1"/>
</dbReference>
<gene>
    <name evidence="3" type="ORF">HOP40_13080</name>
</gene>
<dbReference type="Proteomes" id="UP000505377">
    <property type="component" value="Chromosome"/>
</dbReference>
<accession>A0A6M6JFB0</accession>
<feature type="region of interest" description="Disordered" evidence="1">
    <location>
        <begin position="201"/>
        <end position="227"/>
    </location>
</feature>
<sequence>MPSLRELVHGARGCLAERRLWNRAPTVGHVAELMAWFCLGELQSWPGHDGPTDPETREANLGPVLAHACRSGFITTGSQPGIDRDPEDGFEQRAAVDGLATAEVLAKLRALTAGTRLQIVAHRPSKWRRDYGAAVDVTRVGEHYVTSFGARLPPRDIVFSFAGVRDLVVDELAAMWQVTIVDPEWGAHSLLWDRLAQPDWDHPAPPAPAPPAAKPHTPTARPTTGGTAMSASIMEIKQALAQANTSIGDAQGPIQRAIDDATSARAAIQASMEGSSQADAEQQVAVLTAMIASLEDALGRSHMALDGNYSIAGRL</sequence>
<proteinExistence type="predicted"/>